<evidence type="ECO:0008006" key="3">
    <source>
        <dbReference type="Google" id="ProtNLM"/>
    </source>
</evidence>
<sequence>MPEIVCNTSPLQYLYQIGQLDLLPQLTGQIIVPTAVAVELAEGRRRGVDVPVPETLPWVGMRTPSSERAIRLVADLGPGETAVLLLALECADSVVILDDGLARRHAEVLGIPLTGTLGILLDAKQRGLVWVRAKLMWPLTLSCDLLEIAAPVR</sequence>
<dbReference type="InterPro" id="IPR021799">
    <property type="entry name" value="PIN-like_prokaryotic"/>
</dbReference>
<dbReference type="PANTHER" id="PTHR39550:SF1">
    <property type="entry name" value="SLL0658 PROTEIN"/>
    <property type="match status" value="1"/>
</dbReference>
<comment type="caution">
    <text evidence="1">The sequence shown here is derived from an EMBL/GenBank/DDBJ whole genome shotgun (WGS) entry which is preliminary data.</text>
</comment>
<proteinExistence type="predicted"/>
<name>A0ABS1CEV3_9GAMM</name>
<dbReference type="Proteomes" id="UP000748752">
    <property type="component" value="Unassembled WGS sequence"/>
</dbReference>
<reference evidence="1 2" key="1">
    <citation type="journal article" date="2020" name="Microorganisms">
        <title>Osmotic Adaptation and Compatible Solute Biosynthesis of Phototrophic Bacteria as Revealed from Genome Analyses.</title>
        <authorList>
            <person name="Imhoff J.F."/>
            <person name="Rahn T."/>
            <person name="Kunzel S."/>
            <person name="Keller A."/>
            <person name="Neulinger S.C."/>
        </authorList>
    </citation>
    <scope>NUCLEOTIDE SEQUENCE [LARGE SCALE GENOMIC DNA]</scope>
    <source>
        <strain evidence="1 2">DSM 6210</strain>
    </source>
</reference>
<evidence type="ECO:0000313" key="1">
    <source>
        <dbReference type="EMBL" id="MBK1630436.1"/>
    </source>
</evidence>
<dbReference type="EMBL" id="NRRV01000011">
    <property type="protein sequence ID" value="MBK1630436.1"/>
    <property type="molecule type" value="Genomic_DNA"/>
</dbReference>
<protein>
    <recommendedName>
        <fullName evidence="3">DUF3368 domain-containing protein</fullName>
    </recommendedName>
</protein>
<gene>
    <name evidence="1" type="ORF">CKO31_06685</name>
</gene>
<keyword evidence="2" id="KW-1185">Reference proteome</keyword>
<accession>A0ABS1CEV3</accession>
<evidence type="ECO:0000313" key="2">
    <source>
        <dbReference type="Proteomes" id="UP000748752"/>
    </source>
</evidence>
<dbReference type="PANTHER" id="PTHR39550">
    <property type="entry name" value="SLL0658 PROTEIN"/>
    <property type="match status" value="1"/>
</dbReference>
<organism evidence="1 2">
    <name type="scientific">Thiohalocapsa halophila</name>
    <dbReference type="NCBI Taxonomy" id="69359"/>
    <lineage>
        <taxon>Bacteria</taxon>
        <taxon>Pseudomonadati</taxon>
        <taxon>Pseudomonadota</taxon>
        <taxon>Gammaproteobacteria</taxon>
        <taxon>Chromatiales</taxon>
        <taxon>Chromatiaceae</taxon>
        <taxon>Thiohalocapsa</taxon>
    </lineage>
</organism>
<dbReference type="Pfam" id="PF11848">
    <property type="entry name" value="DUF3368"/>
    <property type="match status" value="1"/>
</dbReference>
<dbReference type="RefSeq" id="WP_200235271.1">
    <property type="nucleotide sequence ID" value="NZ_NRRV01000011.1"/>
</dbReference>